<reference evidence="5" key="4">
    <citation type="submission" date="2025-09" db="UniProtKB">
        <authorList>
            <consortium name="Ensembl"/>
        </authorList>
    </citation>
    <scope>IDENTIFICATION</scope>
    <source>
        <strain evidence="5">JP 163 A</strain>
    </source>
</reference>
<keyword evidence="3" id="KW-0472">Membrane</keyword>
<comment type="subcellular location">
    <subcellularLocation>
        <location evidence="1">Membrane</location>
    </subcellularLocation>
</comment>
<feature type="domain" description="Immunoglobulin V-set" evidence="4">
    <location>
        <begin position="9"/>
        <end position="110"/>
    </location>
</feature>
<dbReference type="Pfam" id="PF07686">
    <property type="entry name" value="V-set"/>
    <property type="match status" value="1"/>
</dbReference>
<dbReference type="Gene3D" id="2.60.40.10">
    <property type="entry name" value="Immunoglobulins"/>
    <property type="match status" value="1"/>
</dbReference>
<evidence type="ECO:0000256" key="1">
    <source>
        <dbReference type="ARBA" id="ARBA00004370"/>
    </source>
</evidence>
<dbReference type="GO" id="GO:0005886">
    <property type="term" value="C:plasma membrane"/>
    <property type="evidence" value="ECO:0007669"/>
    <property type="project" value="TreeGrafter"/>
</dbReference>
<dbReference type="PANTHER" id="PTHR11860">
    <property type="entry name" value="POLYMERIC-IMMUNOGLOBULIN RECEPTOR"/>
    <property type="match status" value="1"/>
</dbReference>
<dbReference type="Ensembl" id="ENSXMAT00000036444.1">
    <property type="protein sequence ID" value="ENSXMAP00000040880.1"/>
    <property type="gene ID" value="ENSXMAG00000027836.1"/>
</dbReference>
<reference evidence="6" key="1">
    <citation type="submission" date="2012-01" db="EMBL/GenBank/DDBJ databases">
        <authorList>
            <person name="Walter R."/>
            <person name="Schartl M."/>
            <person name="Warren W."/>
        </authorList>
    </citation>
    <scope>NUCLEOTIDE SEQUENCE [LARGE SCALE GENOMIC DNA]</scope>
    <source>
        <strain evidence="6">JP 163 A</strain>
    </source>
</reference>
<dbReference type="AlphaFoldDB" id="A0A3B5RD12"/>
<protein>
    <recommendedName>
        <fullName evidence="4">Immunoglobulin V-set domain-containing protein</fullName>
    </recommendedName>
</protein>
<dbReference type="Proteomes" id="UP000002852">
    <property type="component" value="Unassembled WGS sequence"/>
</dbReference>
<dbReference type="GeneTree" id="ENSGT00940000177455"/>
<evidence type="ECO:0000256" key="2">
    <source>
        <dbReference type="ARBA" id="ARBA00022692"/>
    </source>
</evidence>
<evidence type="ECO:0000256" key="3">
    <source>
        <dbReference type="ARBA" id="ARBA00023136"/>
    </source>
</evidence>
<keyword evidence="2" id="KW-0812">Transmembrane</keyword>
<name>A0A3B5RD12_XIPMA</name>
<dbReference type="PANTHER" id="PTHR11860:SF87">
    <property type="entry name" value="CMRF35-LIKE MOLECULE 8"/>
    <property type="match status" value="1"/>
</dbReference>
<reference evidence="6" key="2">
    <citation type="journal article" date="2013" name="Nat. Genet.">
        <title>The genome of the platyfish, Xiphophorus maculatus, provides insights into evolutionary adaptation and several complex traits.</title>
        <authorList>
            <person name="Schartl M."/>
            <person name="Walter R.B."/>
            <person name="Shen Y."/>
            <person name="Garcia T."/>
            <person name="Catchen J."/>
            <person name="Amores A."/>
            <person name="Braasch I."/>
            <person name="Chalopin D."/>
            <person name="Volff J.N."/>
            <person name="Lesch K.P."/>
            <person name="Bisazza A."/>
            <person name="Minx P."/>
            <person name="Hillier L."/>
            <person name="Wilson R.K."/>
            <person name="Fuerstenberg S."/>
            <person name="Boore J."/>
            <person name="Searle S."/>
            <person name="Postlethwait J.H."/>
            <person name="Warren W.C."/>
        </authorList>
    </citation>
    <scope>NUCLEOTIDE SEQUENCE [LARGE SCALE GENOMIC DNA]</scope>
    <source>
        <strain evidence="6">JP 163 A</strain>
    </source>
</reference>
<evidence type="ECO:0000259" key="4">
    <source>
        <dbReference type="Pfam" id="PF07686"/>
    </source>
</evidence>
<dbReference type="InterPro" id="IPR050671">
    <property type="entry name" value="CD300_family_receptors"/>
</dbReference>
<accession>A0A3B5RD12</accession>
<evidence type="ECO:0000313" key="6">
    <source>
        <dbReference type="Proteomes" id="UP000002852"/>
    </source>
</evidence>
<reference evidence="5" key="3">
    <citation type="submission" date="2025-08" db="UniProtKB">
        <authorList>
            <consortium name="Ensembl"/>
        </authorList>
    </citation>
    <scope>IDENTIFICATION</scope>
    <source>
        <strain evidence="5">JP 163 A</strain>
    </source>
</reference>
<dbReference type="InParanoid" id="A0A3B5RD12"/>
<sequence length="166" mass="18400">HRFLVLEASGHVGGNVSIHCFSSWSPVNVSELHSTHFCKGVCSGENAIIQMEMTSSAVTRDGRYSMESNGGDGGAFTVTINRLRTADAGSYLCGMARTLNVTYQEVRLKVVDGKYLARSSRIWCRRRPPVCGCVRGAGSQKPRLSRNYSFCAALYFKNRSLYFQQK</sequence>
<dbReference type="InterPro" id="IPR036179">
    <property type="entry name" value="Ig-like_dom_sf"/>
</dbReference>
<evidence type="ECO:0000313" key="5">
    <source>
        <dbReference type="Ensembl" id="ENSXMAP00000040880.1"/>
    </source>
</evidence>
<keyword evidence="6" id="KW-1185">Reference proteome</keyword>
<organism evidence="5 6">
    <name type="scientific">Xiphophorus maculatus</name>
    <name type="common">Southern platyfish</name>
    <name type="synonym">Platypoecilus maculatus</name>
    <dbReference type="NCBI Taxonomy" id="8083"/>
    <lineage>
        <taxon>Eukaryota</taxon>
        <taxon>Metazoa</taxon>
        <taxon>Chordata</taxon>
        <taxon>Craniata</taxon>
        <taxon>Vertebrata</taxon>
        <taxon>Euteleostomi</taxon>
        <taxon>Actinopterygii</taxon>
        <taxon>Neopterygii</taxon>
        <taxon>Teleostei</taxon>
        <taxon>Neoteleostei</taxon>
        <taxon>Acanthomorphata</taxon>
        <taxon>Ovalentaria</taxon>
        <taxon>Atherinomorphae</taxon>
        <taxon>Cyprinodontiformes</taxon>
        <taxon>Poeciliidae</taxon>
        <taxon>Poeciliinae</taxon>
        <taxon>Xiphophorus</taxon>
    </lineage>
</organism>
<dbReference type="GO" id="GO:0004888">
    <property type="term" value="F:transmembrane signaling receptor activity"/>
    <property type="evidence" value="ECO:0007669"/>
    <property type="project" value="TreeGrafter"/>
</dbReference>
<dbReference type="STRING" id="8083.ENSXMAP00000040880"/>
<dbReference type="OMA" id="YGHWRSH"/>
<dbReference type="InterPro" id="IPR013106">
    <property type="entry name" value="Ig_V-set"/>
</dbReference>
<dbReference type="InterPro" id="IPR013783">
    <property type="entry name" value="Ig-like_fold"/>
</dbReference>
<dbReference type="SUPFAM" id="SSF48726">
    <property type="entry name" value="Immunoglobulin"/>
    <property type="match status" value="1"/>
</dbReference>
<proteinExistence type="predicted"/>